<proteinExistence type="predicted"/>
<keyword evidence="3" id="KW-1185">Reference proteome</keyword>
<evidence type="ECO:0000313" key="3">
    <source>
        <dbReference type="Proteomes" id="UP001055336"/>
    </source>
</evidence>
<dbReference type="EMBL" id="CP092488">
    <property type="protein sequence ID" value="UMB70806.1"/>
    <property type="molecule type" value="Genomic_DNA"/>
</dbReference>
<feature type="signal peptide" evidence="1">
    <location>
        <begin position="1"/>
        <end position="27"/>
    </location>
</feature>
<sequence>MVRRVATGLVTAAVAAGSLACGGIARADDNGWGPPHHWCPGEEPRPATGNHVTDPLNWDWNVCHTYYFLWPGMGNVSSLIWDGDNPPPKPPPPTGLYCDMPSFTNCRIGNHP</sequence>
<dbReference type="PROSITE" id="PS51257">
    <property type="entry name" value="PROKAR_LIPOPROTEIN"/>
    <property type="match status" value="1"/>
</dbReference>
<keyword evidence="1" id="KW-0732">Signal</keyword>
<dbReference type="Proteomes" id="UP001055336">
    <property type="component" value="Chromosome"/>
</dbReference>
<feature type="chain" id="PRO_5046682081" description="Secreted protein" evidence="1">
    <location>
        <begin position="28"/>
        <end position="112"/>
    </location>
</feature>
<evidence type="ECO:0000313" key="2">
    <source>
        <dbReference type="EMBL" id="UMB70806.1"/>
    </source>
</evidence>
<accession>A0ABY3VRS4</accession>
<gene>
    <name evidence="2" type="ORF">MKK62_05790</name>
</gene>
<evidence type="ECO:0000256" key="1">
    <source>
        <dbReference type="SAM" id="SignalP"/>
    </source>
</evidence>
<dbReference type="RefSeq" id="WP_240262565.1">
    <property type="nucleotide sequence ID" value="NZ_CP092488.2"/>
</dbReference>
<reference evidence="2" key="1">
    <citation type="submission" date="2022-08" db="EMBL/GenBank/DDBJ databases">
        <title>Whole genome sequencing of non-tuberculosis mycobacteria type-strains.</title>
        <authorList>
            <person name="Igarashi Y."/>
            <person name="Osugi A."/>
            <person name="Mitarai S."/>
        </authorList>
    </citation>
    <scope>NUCLEOTIDE SEQUENCE</scope>
    <source>
        <strain evidence="2">DSM 45127</strain>
    </source>
</reference>
<protein>
    <recommendedName>
        <fullName evidence="4">Secreted protein</fullName>
    </recommendedName>
</protein>
<organism evidence="2 3">
    <name type="scientific">Mycobacterium paraterrae</name>
    <dbReference type="NCBI Taxonomy" id="577492"/>
    <lineage>
        <taxon>Bacteria</taxon>
        <taxon>Bacillati</taxon>
        <taxon>Actinomycetota</taxon>
        <taxon>Actinomycetes</taxon>
        <taxon>Mycobacteriales</taxon>
        <taxon>Mycobacteriaceae</taxon>
        <taxon>Mycobacterium</taxon>
    </lineage>
</organism>
<evidence type="ECO:0008006" key="4">
    <source>
        <dbReference type="Google" id="ProtNLM"/>
    </source>
</evidence>
<name>A0ABY3VRS4_9MYCO</name>